<dbReference type="EMBL" id="BDME01000001">
    <property type="protein sequence ID" value="GAX86757.1"/>
    <property type="molecule type" value="Genomic_DNA"/>
</dbReference>
<gene>
    <name evidence="9" type="ORF">LNAT_P0052</name>
</gene>
<evidence type="ECO:0000259" key="7">
    <source>
        <dbReference type="PROSITE" id="PS50883"/>
    </source>
</evidence>
<keyword evidence="2" id="KW-1003">Cell membrane</keyword>
<dbReference type="CDD" id="cd01948">
    <property type="entry name" value="EAL"/>
    <property type="match status" value="1"/>
</dbReference>
<keyword evidence="4 6" id="KW-1133">Transmembrane helix</keyword>
<keyword evidence="5 6" id="KW-0472">Membrane</keyword>
<evidence type="ECO:0000256" key="4">
    <source>
        <dbReference type="ARBA" id="ARBA00022989"/>
    </source>
</evidence>
<dbReference type="Pfam" id="PF17200">
    <property type="entry name" value="sCache_2"/>
    <property type="match status" value="1"/>
</dbReference>
<dbReference type="CDD" id="cd01949">
    <property type="entry name" value="GGDEF"/>
    <property type="match status" value="1"/>
</dbReference>
<dbReference type="Pfam" id="PF00990">
    <property type="entry name" value="GGDEF"/>
    <property type="match status" value="1"/>
</dbReference>
<feature type="transmembrane region" description="Helical" evidence="6">
    <location>
        <begin position="12"/>
        <end position="35"/>
    </location>
</feature>
<dbReference type="InterPro" id="IPR052155">
    <property type="entry name" value="Biofilm_reg_signaling"/>
</dbReference>
<evidence type="ECO:0000256" key="3">
    <source>
        <dbReference type="ARBA" id="ARBA00022692"/>
    </source>
</evidence>
<dbReference type="InterPro" id="IPR033480">
    <property type="entry name" value="sCache_2"/>
</dbReference>
<evidence type="ECO:0000313" key="10">
    <source>
        <dbReference type="Proteomes" id="UP000217944"/>
    </source>
</evidence>
<feature type="domain" description="GGDEF" evidence="8">
    <location>
        <begin position="295"/>
        <end position="427"/>
    </location>
</feature>
<accession>A0A292Y9Q0</accession>
<organism evidence="9 10">
    <name type="scientific">Lebetimonas natsushimae</name>
    <dbReference type="NCBI Taxonomy" id="1936991"/>
    <lineage>
        <taxon>Bacteria</taxon>
        <taxon>Pseudomonadati</taxon>
        <taxon>Campylobacterota</taxon>
        <taxon>Epsilonproteobacteria</taxon>
        <taxon>Nautiliales</taxon>
        <taxon>Nautiliaceae</taxon>
        <taxon>Lebetimonas</taxon>
    </lineage>
</organism>
<protein>
    <submittedName>
        <fullName evidence="9">Uncharacterized protein</fullName>
    </submittedName>
</protein>
<evidence type="ECO:0000256" key="2">
    <source>
        <dbReference type="ARBA" id="ARBA00022475"/>
    </source>
</evidence>
<evidence type="ECO:0000256" key="5">
    <source>
        <dbReference type="ARBA" id="ARBA00023136"/>
    </source>
</evidence>
<dbReference type="AlphaFoldDB" id="A0A292Y9Q0"/>
<name>A0A292Y9Q0_9BACT</name>
<dbReference type="InterPro" id="IPR029787">
    <property type="entry name" value="Nucleotide_cyclase"/>
</dbReference>
<evidence type="ECO:0000256" key="1">
    <source>
        <dbReference type="ARBA" id="ARBA00004651"/>
    </source>
</evidence>
<dbReference type="FunFam" id="3.30.70.270:FF:000001">
    <property type="entry name" value="Diguanylate cyclase domain protein"/>
    <property type="match status" value="1"/>
</dbReference>
<dbReference type="InterPro" id="IPR043128">
    <property type="entry name" value="Rev_trsase/Diguanyl_cyclase"/>
</dbReference>
<dbReference type="PANTHER" id="PTHR44757">
    <property type="entry name" value="DIGUANYLATE CYCLASE DGCP"/>
    <property type="match status" value="1"/>
</dbReference>
<feature type="domain" description="EAL" evidence="7">
    <location>
        <begin position="436"/>
        <end position="689"/>
    </location>
</feature>
<proteinExistence type="predicted"/>
<dbReference type="Gene3D" id="3.30.70.270">
    <property type="match status" value="1"/>
</dbReference>
<dbReference type="SMART" id="SM00267">
    <property type="entry name" value="GGDEF"/>
    <property type="match status" value="1"/>
</dbReference>
<dbReference type="InterPro" id="IPR000160">
    <property type="entry name" value="GGDEF_dom"/>
</dbReference>
<evidence type="ECO:0000259" key="8">
    <source>
        <dbReference type="PROSITE" id="PS50887"/>
    </source>
</evidence>
<dbReference type="Proteomes" id="UP000217944">
    <property type="component" value="Unassembled WGS sequence"/>
</dbReference>
<feature type="transmembrane region" description="Helical" evidence="6">
    <location>
        <begin position="221"/>
        <end position="239"/>
    </location>
</feature>
<dbReference type="SMART" id="SM00052">
    <property type="entry name" value="EAL"/>
    <property type="match status" value="1"/>
</dbReference>
<comment type="caution">
    <text evidence="9">The sequence shown here is derived from an EMBL/GenBank/DDBJ whole genome shotgun (WGS) entry which is preliminary data.</text>
</comment>
<dbReference type="RefSeq" id="WP_096257931.1">
    <property type="nucleotide sequence ID" value="NZ_BDME01000001.1"/>
</dbReference>
<dbReference type="SUPFAM" id="SSF141868">
    <property type="entry name" value="EAL domain-like"/>
    <property type="match status" value="1"/>
</dbReference>
<dbReference type="SUPFAM" id="SSF55073">
    <property type="entry name" value="Nucleotide cyclase"/>
    <property type="match status" value="1"/>
</dbReference>
<dbReference type="NCBIfam" id="TIGR00254">
    <property type="entry name" value="GGDEF"/>
    <property type="match status" value="1"/>
</dbReference>
<dbReference type="GO" id="GO:0003824">
    <property type="term" value="F:catalytic activity"/>
    <property type="evidence" value="ECO:0007669"/>
    <property type="project" value="UniProtKB-ARBA"/>
</dbReference>
<dbReference type="Pfam" id="PF00563">
    <property type="entry name" value="EAL"/>
    <property type="match status" value="1"/>
</dbReference>
<evidence type="ECO:0000256" key="6">
    <source>
        <dbReference type="SAM" id="Phobius"/>
    </source>
</evidence>
<dbReference type="PANTHER" id="PTHR44757:SF2">
    <property type="entry name" value="BIOFILM ARCHITECTURE MAINTENANCE PROTEIN MBAA"/>
    <property type="match status" value="1"/>
</dbReference>
<keyword evidence="10" id="KW-1185">Reference proteome</keyword>
<reference evidence="9 10" key="1">
    <citation type="journal article" date="2017" name="Syst. Appl. Microbiol.">
        <title>Lebetimonas natsushimae sp. nov., a novel strictly anaerobic, moderately thermophilic chemoautotroph isolated from a deep-sea hydrothermal vent polychaete nest in the Mid-Okinawa Trough.</title>
        <authorList>
            <person name="Nagata R."/>
            <person name="Takaki Y."/>
            <person name="Tame A."/>
            <person name="Nunoura T."/>
            <person name="Muto H."/>
            <person name="Mino S."/>
            <person name="Sawayama S."/>
            <person name="Takai K."/>
            <person name="Nakagawa S."/>
        </authorList>
    </citation>
    <scope>NUCLEOTIDE SEQUENCE [LARGE SCALE GENOMIC DNA]</scope>
    <source>
        <strain evidence="9 10">HS1857</strain>
    </source>
</reference>
<dbReference type="CDD" id="cd18774">
    <property type="entry name" value="PDC2_HK_sensor"/>
    <property type="match status" value="1"/>
</dbReference>
<sequence length="693" mass="81916">MTKRVKRISLYIFLLPILMTLFTVFISYTSIYISLKNCFYKQQMQIQREFFKELKKKTKKRVEIAYSVLETLYNRKMNECKKYNVPADKCKKEFLNDIVDIFDNFRWPNKGYIFILDFYGNTLYHPDHSLMKINRWNLTRNGIKIFQLLVNEAKKHPNGTYVRYLGYNFHNKAVWKVSYVKVFKPLNALIGSGVYLNYLDKRLLELKKNQQKIFKTLNKKLYTAALIVLILTLIISFILSKIVQKLFLKYEKQIENEQLELKRKSITDNLTGLFNRNYLKYIFSLFRAKAKRENKKIAIIFIDLDYFKEINDTLGHKYGDILLKIIARRFKEVLREDDIIIRFGGDEFIVLLLFNKEEEILSVIDRLYKKIREKILLKHKEFNINLSIGISIYPDDSKDLDILIKNADMAMYEAKKKGKGRFEFFKHELSKKLEEKTELKNDLIESIKNENFDIYFQPKIGKNEDLYGAEVLVRWNHPQRGLLFPNIFLPIAYEKKLITDIDFIVLKKAIKQYKKWENNGLNPGKISCNITTIDLEDENFIDKIKKLLEENEFDAENLILEITEENVMKDPEKNIKFLEELRKLGLGISIDDFGTGYSSLSYLKKLPITELKIDRSFVKDIGKDKDDEEIVRVIILLGRVLNLTIVAEGVETEKQKEFLLLEGVDALQGYLYSPPIKADEFEEKFLRKQNGCQ</sequence>
<dbReference type="InterPro" id="IPR001633">
    <property type="entry name" value="EAL_dom"/>
</dbReference>
<comment type="subcellular location">
    <subcellularLocation>
        <location evidence="1">Cell membrane</location>
        <topology evidence="1">Multi-pass membrane protein</topology>
    </subcellularLocation>
</comment>
<evidence type="ECO:0000313" key="9">
    <source>
        <dbReference type="EMBL" id="GAX86757.1"/>
    </source>
</evidence>
<keyword evidence="3 6" id="KW-0812">Transmembrane</keyword>
<dbReference type="PROSITE" id="PS50883">
    <property type="entry name" value="EAL"/>
    <property type="match status" value="1"/>
</dbReference>
<dbReference type="InterPro" id="IPR035919">
    <property type="entry name" value="EAL_sf"/>
</dbReference>
<dbReference type="OrthoDB" id="5372181at2"/>
<dbReference type="Gene3D" id="3.30.450.20">
    <property type="entry name" value="PAS domain"/>
    <property type="match status" value="1"/>
</dbReference>
<dbReference type="Gene3D" id="3.20.20.450">
    <property type="entry name" value="EAL domain"/>
    <property type="match status" value="1"/>
</dbReference>
<dbReference type="PROSITE" id="PS50887">
    <property type="entry name" value="GGDEF"/>
    <property type="match status" value="1"/>
</dbReference>